<dbReference type="AlphaFoldDB" id="A0A0J6S127"/>
<accession>A0A0J6S127</accession>
<sequence length="79" mass="8828">MQVDWAVMRRGAGRLSVFVATLGWSRTAYLEFVTDERLEQLEQAIKALEVDEAERLAGTPAIVKACRSTPASPWPRPAR</sequence>
<organism evidence="1 2">
    <name type="scientific">Methylobacterium variabile</name>
    <dbReference type="NCBI Taxonomy" id="298794"/>
    <lineage>
        <taxon>Bacteria</taxon>
        <taxon>Pseudomonadati</taxon>
        <taxon>Pseudomonadota</taxon>
        <taxon>Alphaproteobacteria</taxon>
        <taxon>Hyphomicrobiales</taxon>
        <taxon>Methylobacteriaceae</taxon>
        <taxon>Methylobacterium</taxon>
    </lineage>
</organism>
<dbReference type="EMBL" id="LABY01000401">
    <property type="protein sequence ID" value="KMO27243.1"/>
    <property type="molecule type" value="Genomic_DNA"/>
</dbReference>
<name>A0A0J6S127_9HYPH</name>
<evidence type="ECO:0000313" key="2">
    <source>
        <dbReference type="Proteomes" id="UP000035955"/>
    </source>
</evidence>
<keyword evidence="2" id="KW-1185">Reference proteome</keyword>
<reference evidence="1 2" key="1">
    <citation type="submission" date="2015-03" db="EMBL/GenBank/DDBJ databases">
        <title>Genome sequencing of Methylobacterium variabile DSM 16961.</title>
        <authorList>
            <person name="Chaudhry V."/>
            <person name="Patil P.B."/>
        </authorList>
    </citation>
    <scope>NUCLEOTIDE SEQUENCE [LARGE SCALE GENOMIC DNA]</scope>
    <source>
        <strain evidence="1 2">DSM 16961</strain>
    </source>
</reference>
<comment type="caution">
    <text evidence="1">The sequence shown here is derived from an EMBL/GenBank/DDBJ whole genome shotgun (WGS) entry which is preliminary data.</text>
</comment>
<protein>
    <submittedName>
        <fullName evidence="1">Uncharacterized protein</fullName>
    </submittedName>
</protein>
<gene>
    <name evidence="1" type="ORF">VQ02_33545</name>
</gene>
<dbReference type="PATRIC" id="fig|298794.3.peg.5594"/>
<evidence type="ECO:0000313" key="1">
    <source>
        <dbReference type="EMBL" id="KMO27243.1"/>
    </source>
</evidence>
<dbReference type="Proteomes" id="UP000035955">
    <property type="component" value="Unassembled WGS sequence"/>
</dbReference>
<proteinExistence type="predicted"/>